<name>A0A396H3H8_MEDTR</name>
<comment type="caution">
    <text evidence="1">The sequence shown here is derived from an EMBL/GenBank/DDBJ whole genome shotgun (WGS) entry which is preliminary data.</text>
</comment>
<reference evidence="2" key="1">
    <citation type="journal article" date="2018" name="Nat. Plants">
        <title>Whole-genome landscape of Medicago truncatula symbiotic genes.</title>
        <authorList>
            <person name="Pecrix Y."/>
            <person name="Staton S.E."/>
            <person name="Sallet E."/>
            <person name="Lelandais-Briere C."/>
            <person name="Moreau S."/>
            <person name="Carrere S."/>
            <person name="Blein T."/>
            <person name="Jardinaud M.F."/>
            <person name="Latrasse D."/>
            <person name="Zouine M."/>
            <person name="Zahm M."/>
            <person name="Kreplak J."/>
            <person name="Mayjonade B."/>
            <person name="Satge C."/>
            <person name="Perez M."/>
            <person name="Cauet S."/>
            <person name="Marande W."/>
            <person name="Chantry-Darmon C."/>
            <person name="Lopez-Roques C."/>
            <person name="Bouchez O."/>
            <person name="Berard A."/>
            <person name="Debelle F."/>
            <person name="Munos S."/>
            <person name="Bendahmane A."/>
            <person name="Berges H."/>
            <person name="Niebel A."/>
            <person name="Buitink J."/>
            <person name="Frugier F."/>
            <person name="Benhamed M."/>
            <person name="Crespi M."/>
            <person name="Gouzy J."/>
            <person name="Gamas P."/>
        </authorList>
    </citation>
    <scope>NUCLEOTIDE SEQUENCE [LARGE SCALE GENOMIC DNA]</scope>
    <source>
        <strain evidence="2">cv. Jemalong A17</strain>
    </source>
</reference>
<evidence type="ECO:0000313" key="2">
    <source>
        <dbReference type="Proteomes" id="UP000265566"/>
    </source>
</evidence>
<dbReference type="Gramene" id="rna40068">
    <property type="protein sequence ID" value="RHN45685.1"/>
    <property type="gene ID" value="gene40068"/>
</dbReference>
<dbReference type="AlphaFoldDB" id="A0A396H3H8"/>
<dbReference type="EMBL" id="PSQE01000007">
    <property type="protein sequence ID" value="RHN45685.1"/>
    <property type="molecule type" value="Genomic_DNA"/>
</dbReference>
<proteinExistence type="predicted"/>
<organism evidence="1 2">
    <name type="scientific">Medicago truncatula</name>
    <name type="common">Barrel medic</name>
    <name type="synonym">Medicago tribuloides</name>
    <dbReference type="NCBI Taxonomy" id="3880"/>
    <lineage>
        <taxon>Eukaryota</taxon>
        <taxon>Viridiplantae</taxon>
        <taxon>Streptophyta</taxon>
        <taxon>Embryophyta</taxon>
        <taxon>Tracheophyta</taxon>
        <taxon>Spermatophyta</taxon>
        <taxon>Magnoliopsida</taxon>
        <taxon>eudicotyledons</taxon>
        <taxon>Gunneridae</taxon>
        <taxon>Pentapetalae</taxon>
        <taxon>rosids</taxon>
        <taxon>fabids</taxon>
        <taxon>Fabales</taxon>
        <taxon>Fabaceae</taxon>
        <taxon>Papilionoideae</taxon>
        <taxon>50 kb inversion clade</taxon>
        <taxon>NPAAA clade</taxon>
        <taxon>Hologalegina</taxon>
        <taxon>IRL clade</taxon>
        <taxon>Trifolieae</taxon>
        <taxon>Medicago</taxon>
    </lineage>
</organism>
<sequence length="51" mass="6164">MLSSDQLILMVEQLMHRTTVKKWQRKDGREIIRLKREASKPKPSRFCHELD</sequence>
<protein>
    <submittedName>
        <fullName evidence="1">Uncharacterized protein</fullName>
    </submittedName>
</protein>
<evidence type="ECO:0000313" key="1">
    <source>
        <dbReference type="EMBL" id="RHN45685.1"/>
    </source>
</evidence>
<dbReference type="Proteomes" id="UP000265566">
    <property type="component" value="Chromosome 7"/>
</dbReference>
<gene>
    <name evidence="1" type="ORF">MtrunA17_Chr7g0234021</name>
</gene>
<accession>A0A396H3H8</accession>